<keyword evidence="4" id="KW-0378">Hydrolase</keyword>
<name>A0AAU8FFG0_9BACT</name>
<dbReference type="InterPro" id="IPR012319">
    <property type="entry name" value="FPG_cat"/>
</dbReference>
<reference evidence="11" key="1">
    <citation type="submission" date="2024-06" db="EMBL/GenBank/DDBJ databases">
        <title>Sequencing and assembly of the genome of Dyadobacter sp. strain 676, a symbiont of Cyamopsis tetragonoloba.</title>
        <authorList>
            <person name="Guro P."/>
            <person name="Sazanova A."/>
            <person name="Kuznetsova I."/>
            <person name="Belimov A."/>
            <person name="Safronova V."/>
        </authorList>
    </citation>
    <scope>NUCLEOTIDE SEQUENCE</scope>
    <source>
        <strain evidence="11">676</strain>
    </source>
</reference>
<dbReference type="Pfam" id="PF01149">
    <property type="entry name" value="Fapy_DNA_glyco"/>
    <property type="match status" value="1"/>
</dbReference>
<dbReference type="EMBL" id="CP159289">
    <property type="protein sequence ID" value="XCH22994.1"/>
    <property type="molecule type" value="Genomic_DNA"/>
</dbReference>
<evidence type="ECO:0000256" key="3">
    <source>
        <dbReference type="ARBA" id="ARBA00022763"/>
    </source>
</evidence>
<dbReference type="SUPFAM" id="SSF81624">
    <property type="entry name" value="N-terminal domain of MutM-like DNA repair proteins"/>
    <property type="match status" value="1"/>
</dbReference>
<organism evidence="11">
    <name type="scientific">Dyadobacter sp. 676</name>
    <dbReference type="NCBI Taxonomy" id="3088362"/>
    <lineage>
        <taxon>Bacteria</taxon>
        <taxon>Pseudomonadati</taxon>
        <taxon>Bacteroidota</taxon>
        <taxon>Cytophagia</taxon>
        <taxon>Cytophagales</taxon>
        <taxon>Spirosomataceae</taxon>
        <taxon>Dyadobacter</taxon>
    </lineage>
</organism>
<comment type="similarity">
    <text evidence="2">Belongs to the FPG family.</text>
</comment>
<proteinExistence type="inferred from homology"/>
<feature type="domain" description="Formamidopyrimidine-DNA glycosylase catalytic" evidence="10">
    <location>
        <begin position="2"/>
        <end position="113"/>
    </location>
</feature>
<dbReference type="Gene3D" id="3.20.190.10">
    <property type="entry name" value="MutM-like, N-terminal"/>
    <property type="match status" value="1"/>
</dbReference>
<dbReference type="InterPro" id="IPR015886">
    <property type="entry name" value="H2TH_FPG"/>
</dbReference>
<evidence type="ECO:0000256" key="6">
    <source>
        <dbReference type="ARBA" id="ARBA00023204"/>
    </source>
</evidence>
<protein>
    <submittedName>
        <fullName evidence="11">DNA-formamidopyrimidine glycosylase family protein</fullName>
    </submittedName>
</protein>
<evidence type="ECO:0000256" key="5">
    <source>
        <dbReference type="ARBA" id="ARBA00023125"/>
    </source>
</evidence>
<dbReference type="SMART" id="SM01232">
    <property type="entry name" value="H2TH"/>
    <property type="match status" value="1"/>
</dbReference>
<dbReference type="GO" id="GO:0034039">
    <property type="term" value="F:8-oxo-7,8-dihydroguanine DNA N-glycosylase activity"/>
    <property type="evidence" value="ECO:0007669"/>
    <property type="project" value="TreeGrafter"/>
</dbReference>
<dbReference type="InterPro" id="IPR035937">
    <property type="entry name" value="FPG_N"/>
</dbReference>
<evidence type="ECO:0000256" key="7">
    <source>
        <dbReference type="ARBA" id="ARBA00023239"/>
    </source>
</evidence>
<dbReference type="GO" id="GO:0003906">
    <property type="term" value="F:DNA-(apurinic or apyrimidinic site) endonuclease activity"/>
    <property type="evidence" value="ECO:0007669"/>
    <property type="project" value="InterPro"/>
</dbReference>
<dbReference type="GO" id="GO:0016829">
    <property type="term" value="F:lyase activity"/>
    <property type="evidence" value="ECO:0007669"/>
    <property type="project" value="UniProtKB-KW"/>
</dbReference>
<evidence type="ECO:0000256" key="8">
    <source>
        <dbReference type="ARBA" id="ARBA00023268"/>
    </source>
</evidence>
<dbReference type="GO" id="GO:0008270">
    <property type="term" value="F:zinc ion binding"/>
    <property type="evidence" value="ECO:0007669"/>
    <property type="project" value="InterPro"/>
</dbReference>
<dbReference type="PROSITE" id="PS51068">
    <property type="entry name" value="FPG_CAT"/>
    <property type="match status" value="1"/>
</dbReference>
<keyword evidence="5" id="KW-0238">DNA-binding</keyword>
<keyword evidence="9" id="KW-0326">Glycosidase</keyword>
<keyword evidence="8" id="KW-0511">Multifunctional enzyme</keyword>
<comment type="catalytic activity">
    <reaction evidence="1">
        <text>Hydrolysis of DNA containing ring-opened 7-methylguanine residues, releasing 2,6-diamino-4-hydroxy-5-(N-methyl)formamidopyrimidine.</text>
        <dbReference type="EC" id="3.2.2.23"/>
    </reaction>
</comment>
<keyword evidence="7" id="KW-0456">Lyase</keyword>
<dbReference type="InterPro" id="IPR010979">
    <property type="entry name" value="Ribosomal_uS13-like_H2TH"/>
</dbReference>
<accession>A0AAU8FFG0</accession>
<evidence type="ECO:0000259" key="10">
    <source>
        <dbReference type="PROSITE" id="PS51068"/>
    </source>
</evidence>
<dbReference type="Gene3D" id="1.10.8.50">
    <property type="match status" value="1"/>
</dbReference>
<gene>
    <name evidence="11" type="ORF">ABV298_22045</name>
</gene>
<dbReference type="AlphaFoldDB" id="A0AAU8FFG0"/>
<dbReference type="SUPFAM" id="SSF46946">
    <property type="entry name" value="S13-like H2TH domain"/>
    <property type="match status" value="1"/>
</dbReference>
<evidence type="ECO:0000313" key="11">
    <source>
        <dbReference type="EMBL" id="XCH22994.1"/>
    </source>
</evidence>
<dbReference type="PANTHER" id="PTHR22993:SF9">
    <property type="entry name" value="FORMAMIDOPYRIMIDINE-DNA GLYCOSYLASE"/>
    <property type="match status" value="1"/>
</dbReference>
<dbReference type="RefSeq" id="WP_353718320.1">
    <property type="nucleotide sequence ID" value="NZ_CP159289.1"/>
</dbReference>
<dbReference type="SMART" id="SM00898">
    <property type="entry name" value="Fapy_DNA_glyco"/>
    <property type="match status" value="1"/>
</dbReference>
<dbReference type="GO" id="GO:0006284">
    <property type="term" value="P:base-excision repair"/>
    <property type="evidence" value="ECO:0007669"/>
    <property type="project" value="InterPro"/>
</dbReference>
<evidence type="ECO:0000256" key="1">
    <source>
        <dbReference type="ARBA" id="ARBA00001668"/>
    </source>
</evidence>
<keyword evidence="3" id="KW-0227">DNA damage</keyword>
<dbReference type="GO" id="GO:0003684">
    <property type="term" value="F:damaged DNA binding"/>
    <property type="evidence" value="ECO:0007669"/>
    <property type="project" value="InterPro"/>
</dbReference>
<evidence type="ECO:0000256" key="4">
    <source>
        <dbReference type="ARBA" id="ARBA00022801"/>
    </source>
</evidence>
<evidence type="ECO:0000256" key="2">
    <source>
        <dbReference type="ARBA" id="ARBA00009409"/>
    </source>
</evidence>
<keyword evidence="6" id="KW-0234">DNA repair</keyword>
<dbReference type="Pfam" id="PF06831">
    <property type="entry name" value="H2TH"/>
    <property type="match status" value="1"/>
</dbReference>
<evidence type="ECO:0000256" key="9">
    <source>
        <dbReference type="ARBA" id="ARBA00023295"/>
    </source>
</evidence>
<dbReference type="PANTHER" id="PTHR22993">
    <property type="entry name" value="FORMAMIDOPYRIMIDINE-DNA GLYCOSYLASE"/>
    <property type="match status" value="1"/>
</dbReference>
<sequence>MPELPDLEVFSRNLSKALKSKRLENIGIANAGKARVSEKELNEVLVGKKLRDVTRVGKQLCFDFGKDARLFMHLMLHGRLVIQRSDADPPKHTLASLNFGAEALYLTDYQKAAHLLLNPEAGDAVDALSEELDGDWLAEKFSGSRAKVKTLLMDQKVIAGIGNAYADEILWEAKIDPESVAGKIPANVVNALSKAIGKVLRDAEKKILKENPDIISGEVRDFLKIHNSKKEKSPGGAAILSKSVGGRKTYFTEEQKRYQ</sequence>